<evidence type="ECO:0000256" key="5">
    <source>
        <dbReference type="RuleBase" id="RU362076"/>
    </source>
</evidence>
<dbReference type="EMBL" id="JACOFT010000002">
    <property type="protein sequence ID" value="MBC3811289.1"/>
    <property type="molecule type" value="Genomic_DNA"/>
</dbReference>
<dbReference type="Pfam" id="PF13860">
    <property type="entry name" value="FlgD_ig"/>
    <property type="match status" value="1"/>
</dbReference>
<evidence type="ECO:0000313" key="9">
    <source>
        <dbReference type="Proteomes" id="UP000637632"/>
    </source>
</evidence>
<dbReference type="Proteomes" id="UP000637632">
    <property type="component" value="Unassembled WGS sequence"/>
</dbReference>
<proteinExistence type="inferred from homology"/>
<evidence type="ECO:0000256" key="2">
    <source>
        <dbReference type="ARBA" id="ARBA00016013"/>
    </source>
</evidence>
<keyword evidence="9" id="KW-1185">Reference proteome</keyword>
<sequence>MTTIQSNTVDQSLLNTMNGTTSSTSAAKTSESTFLNLLVTQMKNQDPLNPMDNAQVTSQMAQLSTVSGIEKLNASFAALSSNMQASQNLQAANMIGHGVMTAGNSLPLSSAKGIYAVDLPQGADKVEVVIKDAAGATVRKLSLGALPAGVNDLTWDGKNDSGAAVADGTYTFDVAASSGGKALDVTKLCFGMVNSVSSGSQGVKLTVSGVGEISMADVKQIF</sequence>
<protein>
    <recommendedName>
        <fullName evidence="2 5">Basal-body rod modification protein FlgD</fullName>
    </recommendedName>
</protein>
<name>A0ABR6XG67_9BURK</name>
<dbReference type="Gene3D" id="2.60.40.4070">
    <property type="match status" value="1"/>
</dbReference>
<evidence type="ECO:0000256" key="3">
    <source>
        <dbReference type="ARBA" id="ARBA00022795"/>
    </source>
</evidence>
<evidence type="ECO:0000256" key="1">
    <source>
        <dbReference type="ARBA" id="ARBA00010577"/>
    </source>
</evidence>
<evidence type="ECO:0000256" key="4">
    <source>
        <dbReference type="ARBA" id="ARBA00024746"/>
    </source>
</evidence>
<dbReference type="InterPro" id="IPR025963">
    <property type="entry name" value="FLgD_Tudor"/>
</dbReference>
<reference evidence="8 9" key="1">
    <citation type="submission" date="2020-08" db="EMBL/GenBank/DDBJ databases">
        <title>Novel species isolated from subtropical streams in China.</title>
        <authorList>
            <person name="Lu H."/>
        </authorList>
    </citation>
    <scope>NUCLEOTIDE SEQUENCE [LARGE SCALE GENOMIC DNA]</scope>
    <source>
        <strain evidence="8 9">CCTCC AB 2015119</strain>
    </source>
</reference>
<comment type="caution">
    <text evidence="8">The sequence shown here is derived from an EMBL/GenBank/DDBJ whole genome shotgun (WGS) entry which is preliminary data.</text>
</comment>
<dbReference type="Pfam" id="PF13861">
    <property type="entry name" value="FLgD_tudor"/>
    <property type="match status" value="1"/>
</dbReference>
<dbReference type="InterPro" id="IPR005648">
    <property type="entry name" value="FlgD"/>
</dbReference>
<keyword evidence="3 5" id="KW-1005">Bacterial flagellum biogenesis</keyword>
<dbReference type="RefSeq" id="WP_186898311.1">
    <property type="nucleotide sequence ID" value="NZ_JACOFT010000002.1"/>
</dbReference>
<accession>A0ABR6XG67</accession>
<evidence type="ECO:0000259" key="7">
    <source>
        <dbReference type="Pfam" id="PF13861"/>
    </source>
</evidence>
<evidence type="ECO:0000313" key="8">
    <source>
        <dbReference type="EMBL" id="MBC3811289.1"/>
    </source>
</evidence>
<organism evidence="8 9">
    <name type="scientific">Undibacterium aquatile</name>
    <dbReference type="NCBI Taxonomy" id="1537398"/>
    <lineage>
        <taxon>Bacteria</taxon>
        <taxon>Pseudomonadati</taxon>
        <taxon>Pseudomonadota</taxon>
        <taxon>Betaproteobacteria</taxon>
        <taxon>Burkholderiales</taxon>
        <taxon>Oxalobacteraceae</taxon>
        <taxon>Undibacterium</taxon>
    </lineage>
</organism>
<keyword evidence="8" id="KW-0969">Cilium</keyword>
<comment type="function">
    <text evidence="4 5">Required for flagellar hook formation. May act as a scaffolding protein.</text>
</comment>
<keyword evidence="8" id="KW-0966">Cell projection</keyword>
<comment type="similarity">
    <text evidence="1 5">Belongs to the FlgD family.</text>
</comment>
<feature type="domain" description="FlgD/Vpr Ig-like" evidence="6">
    <location>
        <begin position="114"/>
        <end position="179"/>
    </location>
</feature>
<feature type="domain" description="FlgD Tudor-like" evidence="7">
    <location>
        <begin position="86"/>
        <end position="219"/>
    </location>
</feature>
<dbReference type="Gene3D" id="2.30.30.910">
    <property type="match status" value="1"/>
</dbReference>
<gene>
    <name evidence="8" type="primary">flgD</name>
    <name evidence="8" type="ORF">H8K26_07525</name>
</gene>
<dbReference type="Pfam" id="PF03963">
    <property type="entry name" value="FlgD"/>
    <property type="match status" value="1"/>
</dbReference>
<keyword evidence="8" id="KW-0282">Flagellum</keyword>
<evidence type="ECO:0000259" key="6">
    <source>
        <dbReference type="Pfam" id="PF13860"/>
    </source>
</evidence>
<dbReference type="InterPro" id="IPR025965">
    <property type="entry name" value="FlgD/Vpr_Ig-like"/>
</dbReference>